<dbReference type="InterPro" id="IPR025237">
    <property type="entry name" value="DUF4183"/>
</dbReference>
<protein>
    <recommendedName>
        <fullName evidence="1">DUF4183 domain-containing protein</fullName>
    </recommendedName>
</protein>
<dbReference type="OrthoDB" id="2623159at2"/>
<dbReference type="EMBL" id="MLQS01000027">
    <property type="protein sequence ID" value="OIJ18765.1"/>
    <property type="molecule type" value="Genomic_DNA"/>
</dbReference>
<feature type="domain" description="DUF4183" evidence="1">
    <location>
        <begin position="42"/>
        <end position="112"/>
    </location>
</feature>
<name>A0A1S2M552_9BACI</name>
<accession>A0A1S2M552</accession>
<dbReference type="Proteomes" id="UP000180057">
    <property type="component" value="Unassembled WGS sequence"/>
</dbReference>
<reference evidence="2 3" key="1">
    <citation type="submission" date="2016-10" db="EMBL/GenBank/DDBJ databases">
        <title>Draft genome sequences of four alkaliphilic bacteria belonging to the Anaerobacillus genus.</title>
        <authorList>
            <person name="Bassil N.M."/>
            <person name="Lloyd J.R."/>
        </authorList>
    </citation>
    <scope>NUCLEOTIDE SEQUENCE [LARGE SCALE GENOMIC DNA]</scope>
    <source>
        <strain evidence="2 3">DSM 22531</strain>
    </source>
</reference>
<evidence type="ECO:0000313" key="3">
    <source>
        <dbReference type="Proteomes" id="UP000180057"/>
    </source>
</evidence>
<keyword evidence="3" id="KW-1185">Reference proteome</keyword>
<dbReference type="RefSeq" id="WP_071390680.1">
    <property type="nucleotide sequence ID" value="NZ_MLQS01000027.1"/>
</dbReference>
<evidence type="ECO:0000259" key="1">
    <source>
        <dbReference type="Pfam" id="PF13799"/>
    </source>
</evidence>
<dbReference type="AlphaFoldDB" id="A0A1S2M552"/>
<organism evidence="2 3">
    <name type="scientific">Anaerobacillus alkalidiazotrophicus</name>
    <dbReference type="NCBI Taxonomy" id="472963"/>
    <lineage>
        <taxon>Bacteria</taxon>
        <taxon>Bacillati</taxon>
        <taxon>Bacillota</taxon>
        <taxon>Bacilli</taxon>
        <taxon>Bacillales</taxon>
        <taxon>Bacillaceae</taxon>
        <taxon>Anaerobacillus</taxon>
    </lineage>
</organism>
<comment type="caution">
    <text evidence="2">The sequence shown here is derived from an EMBL/GenBank/DDBJ whole genome shotgun (WGS) entry which is preliminary data.</text>
</comment>
<dbReference type="STRING" id="472963.BKP45_15905"/>
<dbReference type="Pfam" id="PF13799">
    <property type="entry name" value="DUF4183"/>
    <property type="match status" value="1"/>
</dbReference>
<gene>
    <name evidence="2" type="ORF">BKP45_15905</name>
</gene>
<sequence>MPLRIMKLYVSATTETDVAPDVTRFFYETEANITNTTLSIDAADFEDDTGAAATALPELATDNSYYNVYINGVLQMEGISSYTAGATATGKLEITVGENETIPTGTPIVLEVTNFAPDSETTVTT</sequence>
<evidence type="ECO:0000313" key="2">
    <source>
        <dbReference type="EMBL" id="OIJ18765.1"/>
    </source>
</evidence>
<proteinExistence type="predicted"/>